<accession>A0AAQ3JRG1</accession>
<dbReference type="Proteomes" id="UP001327560">
    <property type="component" value="Chromosome 1"/>
</dbReference>
<evidence type="ECO:0000313" key="3">
    <source>
        <dbReference type="Proteomes" id="UP001327560"/>
    </source>
</evidence>
<evidence type="ECO:0000313" key="2">
    <source>
        <dbReference type="EMBL" id="WOK94486.1"/>
    </source>
</evidence>
<feature type="compositionally biased region" description="Basic and acidic residues" evidence="1">
    <location>
        <begin position="177"/>
        <end position="186"/>
    </location>
</feature>
<reference evidence="2 3" key="1">
    <citation type="submission" date="2023-10" db="EMBL/GenBank/DDBJ databases">
        <title>Chromosome-scale genome assembly provides insights into flower coloration mechanisms of Canna indica.</title>
        <authorList>
            <person name="Li C."/>
        </authorList>
    </citation>
    <scope>NUCLEOTIDE SEQUENCE [LARGE SCALE GENOMIC DNA]</scope>
    <source>
        <tissue evidence="2">Flower</tissue>
    </source>
</reference>
<name>A0AAQ3JRG1_9LILI</name>
<feature type="compositionally biased region" description="Pro residues" evidence="1">
    <location>
        <begin position="71"/>
        <end position="85"/>
    </location>
</feature>
<protein>
    <submittedName>
        <fullName evidence="2">Uncharacterized protein</fullName>
    </submittedName>
</protein>
<feature type="region of interest" description="Disordered" evidence="1">
    <location>
        <begin position="166"/>
        <end position="197"/>
    </location>
</feature>
<feature type="region of interest" description="Disordered" evidence="1">
    <location>
        <begin position="58"/>
        <end position="89"/>
    </location>
</feature>
<dbReference type="PANTHER" id="PTHR35132">
    <property type="entry name" value="SERINE/ARGININE REPETITIVE MATRIX-LIKE PROTEIN"/>
    <property type="match status" value="1"/>
</dbReference>
<dbReference type="EMBL" id="CP136890">
    <property type="protein sequence ID" value="WOK94486.1"/>
    <property type="molecule type" value="Genomic_DNA"/>
</dbReference>
<organism evidence="2 3">
    <name type="scientific">Canna indica</name>
    <name type="common">Indian-shot</name>
    <dbReference type="NCBI Taxonomy" id="4628"/>
    <lineage>
        <taxon>Eukaryota</taxon>
        <taxon>Viridiplantae</taxon>
        <taxon>Streptophyta</taxon>
        <taxon>Embryophyta</taxon>
        <taxon>Tracheophyta</taxon>
        <taxon>Spermatophyta</taxon>
        <taxon>Magnoliopsida</taxon>
        <taxon>Liliopsida</taxon>
        <taxon>Zingiberales</taxon>
        <taxon>Cannaceae</taxon>
        <taxon>Canna</taxon>
    </lineage>
</organism>
<evidence type="ECO:0000256" key="1">
    <source>
        <dbReference type="SAM" id="MobiDB-lite"/>
    </source>
</evidence>
<keyword evidence="3" id="KW-1185">Reference proteome</keyword>
<sequence length="211" mass="23031">MDTSAEPPRVSSSCTLSPEFEFWMAGKTPSVPQTHLAAADELFVDGVVLPLDHLSLTPLPDRVSHSTAPRPCVPQPEAEPAPTSPPRSYNWKHLIKAGEKAMEEIIKRKNKKKTSTMTSRRGGVWSNSGISYWRRAKAAVAASKIRGDSSSSRRFAGGFRLGRTGNVWKLQGKGRKPHQEKMKESSGSKNAGGGNNGVMFTIKSIFSKKVQ</sequence>
<dbReference type="PANTHER" id="PTHR35132:SF1">
    <property type="entry name" value="SERINE_ARGININE REPETITIVE MATRIX-LIKE PROTEIN"/>
    <property type="match status" value="1"/>
</dbReference>
<proteinExistence type="predicted"/>
<dbReference type="AlphaFoldDB" id="A0AAQ3JRG1"/>
<gene>
    <name evidence="2" type="ORF">Cni_G03188</name>
</gene>